<dbReference type="AlphaFoldDB" id="B5M0X7"/>
<accession>B5M0X7</accession>
<reference evidence="2" key="1">
    <citation type="journal article" date="2009" name="J. Proteome Res.">
        <title>Insight into the sialome of the Black Fly, Simulium vittatum.</title>
        <authorList>
            <person name="Andersen J.F."/>
            <person name="Pham V.M."/>
            <person name="Meng Z."/>
            <person name="Champagne D.E."/>
            <person name="Ribeiro J.M."/>
        </authorList>
    </citation>
    <scope>NUCLEOTIDE SEQUENCE</scope>
    <source>
        <tissue evidence="2">Salivary glands</tissue>
    </source>
</reference>
<dbReference type="Gene3D" id="2.80.10.50">
    <property type="match status" value="1"/>
</dbReference>
<dbReference type="CDD" id="cd00161">
    <property type="entry name" value="beta-trefoil_Ricin-like"/>
    <property type="match status" value="1"/>
</dbReference>
<evidence type="ECO:0000256" key="1">
    <source>
        <dbReference type="SAM" id="SignalP"/>
    </source>
</evidence>
<name>B5M0X7_SIMVI</name>
<sequence length="153" mass="17412">MQLLSSIIILSLATFGAAADNLIADGSCVTIHDGDLVMHEKKKKKKYQYFLYMIPRGTEYNDQRWILVNAGGDYYKLQNKHSGRFMILSVNNYFFTVPDVPVRNVDYFKFQPEEGGKYDIVNNENGHLKSNGKNYAVYKGADASHLTVKQCTE</sequence>
<organism evidence="2">
    <name type="scientific">Simulium vittatum</name>
    <name type="common">Striped black fly</name>
    <dbReference type="NCBI Taxonomy" id="7192"/>
    <lineage>
        <taxon>Eukaryota</taxon>
        <taxon>Metazoa</taxon>
        <taxon>Ecdysozoa</taxon>
        <taxon>Arthropoda</taxon>
        <taxon>Hexapoda</taxon>
        <taxon>Insecta</taxon>
        <taxon>Pterygota</taxon>
        <taxon>Neoptera</taxon>
        <taxon>Endopterygota</taxon>
        <taxon>Diptera</taxon>
        <taxon>Nematocera</taxon>
        <taxon>Chironomoidea</taxon>
        <taxon>Simuliidae</taxon>
        <taxon>Simulium</taxon>
    </lineage>
</organism>
<proteinExistence type="evidence at transcript level"/>
<keyword evidence="1" id="KW-0732">Signal</keyword>
<protein>
    <submittedName>
        <fullName evidence="2">Erythema protein SVEP-3</fullName>
    </submittedName>
</protein>
<dbReference type="InterPro" id="IPR035992">
    <property type="entry name" value="Ricin_B-like_lectins"/>
</dbReference>
<feature type="chain" id="PRO_5002836505" evidence="1">
    <location>
        <begin position="19"/>
        <end position="153"/>
    </location>
</feature>
<feature type="signal peptide" evidence="1">
    <location>
        <begin position="1"/>
        <end position="18"/>
    </location>
</feature>
<dbReference type="SUPFAM" id="SSF50370">
    <property type="entry name" value="Ricin B-like lectins"/>
    <property type="match status" value="1"/>
</dbReference>
<dbReference type="EMBL" id="EU930313">
    <property type="protein sequence ID" value="ACH56941.1"/>
    <property type="molecule type" value="mRNA"/>
</dbReference>
<evidence type="ECO:0000313" key="2">
    <source>
        <dbReference type="EMBL" id="ACH56941.1"/>
    </source>
</evidence>